<dbReference type="EC" id="2.3.1.266" evidence="5 6"/>
<evidence type="ECO:0000256" key="2">
    <source>
        <dbReference type="ARBA" id="ARBA00022490"/>
    </source>
</evidence>
<keyword evidence="3 5" id="KW-0808">Transferase</keyword>
<dbReference type="Gene3D" id="3.40.630.30">
    <property type="match status" value="1"/>
</dbReference>
<dbReference type="GO" id="GO:0005737">
    <property type="term" value="C:cytoplasm"/>
    <property type="evidence" value="ECO:0007669"/>
    <property type="project" value="UniProtKB-SubCell"/>
</dbReference>
<feature type="domain" description="N-acetyltransferase" evidence="7">
    <location>
        <begin position="1"/>
        <end position="149"/>
    </location>
</feature>
<gene>
    <name evidence="5 8" type="primary">rimI</name>
    <name evidence="8" type="ORF">GM160_02415</name>
</gene>
<keyword evidence="2 5" id="KW-0963">Cytoplasm</keyword>
<dbReference type="EMBL" id="CP046415">
    <property type="protein sequence ID" value="QGT79523.1"/>
    <property type="molecule type" value="Genomic_DNA"/>
</dbReference>
<dbReference type="InterPro" id="IPR006464">
    <property type="entry name" value="AcTrfase_RimI/Ard1"/>
</dbReference>
<evidence type="ECO:0000313" key="9">
    <source>
        <dbReference type="Proteomes" id="UP000427716"/>
    </source>
</evidence>
<evidence type="ECO:0000256" key="1">
    <source>
        <dbReference type="ARBA" id="ARBA00005395"/>
    </source>
</evidence>
<evidence type="ECO:0000313" key="8">
    <source>
        <dbReference type="EMBL" id="QGT79523.1"/>
    </source>
</evidence>
<dbReference type="NCBIfam" id="TIGR01575">
    <property type="entry name" value="rimI"/>
    <property type="match status" value="1"/>
</dbReference>
<dbReference type="KEGG" id="ghl:GM160_02415"/>
<dbReference type="InterPro" id="IPR000182">
    <property type="entry name" value="GNAT_dom"/>
</dbReference>
<dbReference type="PANTHER" id="PTHR43420:SF51">
    <property type="entry name" value="PEPTIDYL-LYSINE N-ACETYLTRANSFERASE YIAC"/>
    <property type="match status" value="1"/>
</dbReference>
<dbReference type="InterPro" id="IPR016181">
    <property type="entry name" value="Acyl_CoA_acyltransferase"/>
</dbReference>
<protein>
    <recommendedName>
        <fullName evidence="5 6">[Ribosomal protein bS18]-alanine N-acetyltransferase</fullName>
        <ecNumber evidence="5 6">2.3.1.266</ecNumber>
    </recommendedName>
</protein>
<comment type="function">
    <text evidence="5 6">Acetylates the N-terminal alanine of ribosomal protein bS18.</text>
</comment>
<feature type="binding site" evidence="5">
    <location>
        <position position="110"/>
    </location>
    <ligand>
        <name>acetyl-CoA</name>
        <dbReference type="ChEBI" id="CHEBI:57288"/>
    </ligand>
</feature>
<feature type="active site" description="Proton acceptor" evidence="5">
    <location>
        <position position="105"/>
    </location>
</feature>
<keyword evidence="9" id="KW-1185">Reference proteome</keyword>
<dbReference type="PANTHER" id="PTHR43420">
    <property type="entry name" value="ACETYLTRANSFERASE"/>
    <property type="match status" value="1"/>
</dbReference>
<comment type="caution">
    <text evidence="5">Lacks conserved residue(s) required for the propagation of feature annotation.</text>
</comment>
<dbReference type="SUPFAM" id="SSF55729">
    <property type="entry name" value="Acyl-CoA N-acyltransferases (Nat)"/>
    <property type="match status" value="1"/>
</dbReference>
<accession>A0A6I6D660</accession>
<organism evidence="8 9">
    <name type="scientific">Guyparkeria halophila</name>
    <dbReference type="NCBI Taxonomy" id="47960"/>
    <lineage>
        <taxon>Bacteria</taxon>
        <taxon>Pseudomonadati</taxon>
        <taxon>Pseudomonadota</taxon>
        <taxon>Gammaproteobacteria</taxon>
        <taxon>Chromatiales</taxon>
        <taxon>Thioalkalibacteraceae</taxon>
        <taxon>Guyparkeria</taxon>
    </lineage>
</organism>
<dbReference type="Proteomes" id="UP000427716">
    <property type="component" value="Chromosome"/>
</dbReference>
<feature type="binding site" evidence="5">
    <location>
        <begin position="79"/>
        <end position="84"/>
    </location>
    <ligand>
        <name>acetyl-CoA</name>
        <dbReference type="ChEBI" id="CHEBI:57288"/>
    </ligand>
</feature>
<keyword evidence="4 5" id="KW-0012">Acyltransferase</keyword>
<evidence type="ECO:0000256" key="3">
    <source>
        <dbReference type="ARBA" id="ARBA00022679"/>
    </source>
</evidence>
<evidence type="ECO:0000256" key="5">
    <source>
        <dbReference type="HAMAP-Rule" id="MF_02210"/>
    </source>
</evidence>
<evidence type="ECO:0000256" key="6">
    <source>
        <dbReference type="RuleBase" id="RU363094"/>
    </source>
</evidence>
<sequence>MPSWDWAALAGEDLPEILAIEEAAHPYPWSEAVFEDCLRAGYRLDGAFDRGQLIGYSVVMTVLDEWHLLNLCVDPAVQRRGAGRFLLERLLESAVAAEASCLLLEVRAGNRAAIALYESAGFADIGHRKAYYPAPNGREDARVMRRLLS</sequence>
<dbReference type="InterPro" id="IPR043690">
    <property type="entry name" value="RimI"/>
</dbReference>
<dbReference type="CDD" id="cd04301">
    <property type="entry name" value="NAT_SF"/>
    <property type="match status" value="1"/>
</dbReference>
<feature type="active site" description="Proton donor" evidence="5">
    <location>
        <position position="117"/>
    </location>
</feature>
<proteinExistence type="inferred from homology"/>
<dbReference type="AlphaFoldDB" id="A0A6I6D660"/>
<dbReference type="InterPro" id="IPR050680">
    <property type="entry name" value="YpeA/RimI_acetyltransf"/>
</dbReference>
<dbReference type="GO" id="GO:0008999">
    <property type="term" value="F:protein-N-terminal-alanine acetyltransferase activity"/>
    <property type="evidence" value="ECO:0007669"/>
    <property type="project" value="UniProtKB-UniRule"/>
</dbReference>
<comment type="catalytic activity">
    <reaction evidence="5 6">
        <text>N-terminal L-alanyl-[ribosomal protein bS18] + acetyl-CoA = N-terminal N(alpha)-acetyl-L-alanyl-[ribosomal protein bS18] + CoA + H(+)</text>
        <dbReference type="Rhea" id="RHEA:43756"/>
        <dbReference type="Rhea" id="RHEA-COMP:10676"/>
        <dbReference type="Rhea" id="RHEA-COMP:10677"/>
        <dbReference type="ChEBI" id="CHEBI:15378"/>
        <dbReference type="ChEBI" id="CHEBI:57287"/>
        <dbReference type="ChEBI" id="CHEBI:57288"/>
        <dbReference type="ChEBI" id="CHEBI:64718"/>
        <dbReference type="ChEBI" id="CHEBI:83683"/>
        <dbReference type="EC" id="2.3.1.266"/>
    </reaction>
</comment>
<comment type="similarity">
    <text evidence="1 5 6">Belongs to the acetyltransferase family. RimI subfamily.</text>
</comment>
<name>A0A6I6D660_9GAMM</name>
<comment type="subcellular location">
    <subcellularLocation>
        <location evidence="5 6">Cytoplasm</location>
    </subcellularLocation>
</comment>
<dbReference type="PROSITE" id="PS51186">
    <property type="entry name" value="GNAT"/>
    <property type="match status" value="1"/>
</dbReference>
<evidence type="ECO:0000256" key="4">
    <source>
        <dbReference type="ARBA" id="ARBA00023315"/>
    </source>
</evidence>
<evidence type="ECO:0000259" key="7">
    <source>
        <dbReference type="PROSITE" id="PS51186"/>
    </source>
</evidence>
<reference evidence="8 9" key="1">
    <citation type="submission" date="2019-11" db="EMBL/GenBank/DDBJ databases">
        <authorList>
            <person name="Zhang J."/>
            <person name="Sun C."/>
        </authorList>
    </citation>
    <scope>NUCLEOTIDE SEQUENCE [LARGE SCALE GENOMIC DNA]</scope>
    <source>
        <strain evidence="9">sp2</strain>
    </source>
</reference>
<dbReference type="Pfam" id="PF00583">
    <property type="entry name" value="Acetyltransf_1"/>
    <property type="match status" value="1"/>
</dbReference>
<dbReference type="HAMAP" id="MF_02210">
    <property type="entry name" value="RimI"/>
    <property type="match status" value="1"/>
</dbReference>